<dbReference type="eggNOG" id="COG3323">
    <property type="taxonomic scope" value="Bacteria"/>
</dbReference>
<evidence type="ECO:0000313" key="1">
    <source>
        <dbReference type="EMBL" id="AEC03025.1"/>
    </source>
</evidence>
<organism evidence="1 2">
    <name type="scientific">Parasphaerochaeta coccoides (strain ATCC BAA-1237 / DSM 17374 / SPN1)</name>
    <name type="common">Sphaerochaeta coccoides</name>
    <dbReference type="NCBI Taxonomy" id="760011"/>
    <lineage>
        <taxon>Bacteria</taxon>
        <taxon>Pseudomonadati</taxon>
        <taxon>Spirochaetota</taxon>
        <taxon>Spirochaetia</taxon>
        <taxon>Spirochaetales</taxon>
        <taxon>Sphaerochaetaceae</taxon>
        <taxon>Parasphaerochaeta</taxon>
    </lineage>
</organism>
<protein>
    <recommendedName>
        <fullName evidence="3">NGG1p interacting factor NIF3</fullName>
    </recommendedName>
</protein>
<dbReference type="STRING" id="760011.Spico_1827"/>
<keyword evidence="2" id="KW-1185">Reference proteome</keyword>
<dbReference type="OrthoDB" id="1690807at2"/>
<sequence length="101" mass="10861">MFLLVCYVPEEALDKVKEAAFSAGAGRIGDYSGCCWETCGRGQFIPGEGSSPYLGQKGKPVSVKEWRIEFIVSEVHADAALAAVKGVHPYEEPVSMLIPLA</sequence>
<name>F4GLY4_PARC1</name>
<dbReference type="Gene3D" id="3.30.70.120">
    <property type="match status" value="1"/>
</dbReference>
<dbReference type="AlphaFoldDB" id="F4GLY4"/>
<accession>F4GLY4</accession>
<dbReference type="PANTHER" id="PTHR41774">
    <property type="match status" value="1"/>
</dbReference>
<dbReference type="Proteomes" id="UP000007939">
    <property type="component" value="Chromosome"/>
</dbReference>
<reference evidence="1 2" key="2">
    <citation type="journal article" date="2012" name="Stand. Genomic Sci.">
        <title>Complete genome sequence of the termite hindgut bacterium Spirochaeta coccoides type strain (SPN1(T)), reclassification in the genus Sphaerochaeta as Sphaerochaeta coccoides comb. nov. and emendations of the family Spirochaetaceae and the genus Sphaerochaeta.</title>
        <authorList>
            <person name="Abt B."/>
            <person name="Han C."/>
            <person name="Scheuner C."/>
            <person name="Lu M."/>
            <person name="Lapidus A."/>
            <person name="Nolan M."/>
            <person name="Lucas S."/>
            <person name="Hammon N."/>
            <person name="Deshpande S."/>
            <person name="Cheng J.F."/>
            <person name="Tapia R."/>
            <person name="Goodwin L.A."/>
            <person name="Pitluck S."/>
            <person name="Liolios K."/>
            <person name="Pagani I."/>
            <person name="Ivanova N."/>
            <person name="Mavromatis K."/>
            <person name="Mikhailova N."/>
            <person name="Huntemann M."/>
            <person name="Pati A."/>
            <person name="Chen A."/>
            <person name="Palaniappan K."/>
            <person name="Land M."/>
            <person name="Hauser L."/>
            <person name="Brambilla E.M."/>
            <person name="Rohde M."/>
            <person name="Spring S."/>
            <person name="Gronow S."/>
            <person name="Goker M."/>
            <person name="Woyke T."/>
            <person name="Bristow J."/>
            <person name="Eisen J.A."/>
            <person name="Markowitz V."/>
            <person name="Hugenholtz P."/>
            <person name="Kyrpides N.C."/>
            <person name="Klenk H.P."/>
            <person name="Detter J.C."/>
        </authorList>
    </citation>
    <scope>NUCLEOTIDE SEQUENCE [LARGE SCALE GENOMIC DNA]</scope>
    <source>
        <strain evidence="2">ATCC BAA-1237 / DSM 17374 / SPN1</strain>
    </source>
</reference>
<dbReference type="SUPFAM" id="SSF102705">
    <property type="entry name" value="NIF3 (NGG1p interacting factor 3)-like"/>
    <property type="match status" value="1"/>
</dbReference>
<dbReference type="HOGENOM" id="CLU_120084_3_0_12"/>
<dbReference type="RefSeq" id="WP_013740418.1">
    <property type="nucleotide sequence ID" value="NC_015436.1"/>
</dbReference>
<dbReference type="InterPro" id="IPR015867">
    <property type="entry name" value="N-reg_PII/ATP_PRibTrfase_C"/>
</dbReference>
<dbReference type="InterPro" id="IPR036069">
    <property type="entry name" value="DUF34/NIF3_sf"/>
</dbReference>
<dbReference type="KEGG" id="scc:Spico_1827"/>
<reference evidence="2" key="1">
    <citation type="submission" date="2011-04" db="EMBL/GenBank/DDBJ databases">
        <title>The complete genome of Spirochaeta coccoides DSM 17374.</title>
        <authorList>
            <person name="Lucas S."/>
            <person name="Copeland A."/>
            <person name="Lapidus A."/>
            <person name="Bruce D."/>
            <person name="Goodwin L."/>
            <person name="Pitluck S."/>
            <person name="Peters L."/>
            <person name="Kyrpides N."/>
            <person name="Mavromatis K."/>
            <person name="Pagani I."/>
            <person name="Ivanova N."/>
            <person name="Ovchinnikova G."/>
            <person name="Lu M."/>
            <person name="Detter J.C."/>
            <person name="Tapia R."/>
            <person name="Han C."/>
            <person name="Land M."/>
            <person name="Hauser L."/>
            <person name="Markowitz V."/>
            <person name="Cheng J.-F."/>
            <person name="Hugenholtz P."/>
            <person name="Woyke T."/>
            <person name="Wu D."/>
            <person name="Spring S."/>
            <person name="Schroeder M."/>
            <person name="Brambilla E."/>
            <person name="Klenk H.-P."/>
            <person name="Eisen J.A."/>
        </authorList>
    </citation>
    <scope>NUCLEOTIDE SEQUENCE [LARGE SCALE GENOMIC DNA]</scope>
    <source>
        <strain evidence="2">ATCC BAA-1237 / DSM 17374 / SPN1</strain>
    </source>
</reference>
<evidence type="ECO:0000313" key="2">
    <source>
        <dbReference type="Proteomes" id="UP000007939"/>
    </source>
</evidence>
<dbReference type="PANTHER" id="PTHR41774:SF1">
    <property type="entry name" value="NGG1P INTERACTING FACTOR NIF3"/>
    <property type="match status" value="1"/>
</dbReference>
<gene>
    <name evidence="1" type="ordered locus">Spico_1827</name>
</gene>
<evidence type="ECO:0008006" key="3">
    <source>
        <dbReference type="Google" id="ProtNLM"/>
    </source>
</evidence>
<dbReference type="EMBL" id="CP002659">
    <property type="protein sequence ID" value="AEC03025.1"/>
    <property type="molecule type" value="Genomic_DNA"/>
</dbReference>
<proteinExistence type="predicted"/>